<evidence type="ECO:0000313" key="4">
    <source>
        <dbReference type="EMBL" id="TDW24321.1"/>
    </source>
</evidence>
<evidence type="ECO:0000259" key="3">
    <source>
        <dbReference type="PROSITE" id="PS50977"/>
    </source>
</evidence>
<name>A0A4R8A3U9_9ACTN</name>
<dbReference type="RefSeq" id="WP_134119510.1">
    <property type="nucleotide sequence ID" value="NZ_SODF01000001.1"/>
</dbReference>
<dbReference type="EMBL" id="SODF01000001">
    <property type="protein sequence ID" value="TDW24321.1"/>
    <property type="molecule type" value="Genomic_DNA"/>
</dbReference>
<dbReference type="PRINTS" id="PR00455">
    <property type="entry name" value="HTHTETR"/>
</dbReference>
<organism evidence="4 5">
    <name type="scientific">Kribbella kalugense</name>
    <dbReference type="NCBI Taxonomy" id="2512221"/>
    <lineage>
        <taxon>Bacteria</taxon>
        <taxon>Bacillati</taxon>
        <taxon>Actinomycetota</taxon>
        <taxon>Actinomycetes</taxon>
        <taxon>Propionibacteriales</taxon>
        <taxon>Kribbellaceae</taxon>
        <taxon>Kribbella</taxon>
    </lineage>
</organism>
<dbReference type="InterPro" id="IPR041467">
    <property type="entry name" value="Sco4008_C"/>
</dbReference>
<dbReference type="Pfam" id="PF00440">
    <property type="entry name" value="TetR_N"/>
    <property type="match status" value="1"/>
</dbReference>
<feature type="domain" description="HTH tetR-type" evidence="3">
    <location>
        <begin position="7"/>
        <end position="67"/>
    </location>
</feature>
<sequence length="188" mass="20708">MASRDPEAKRRALLDAALAEFAEHGIAGARIDRLAGRAGCSPGLVYTYFASKEMLFEAVFDQVVEQTTKEAPISADELPEYAGTLFDGQTANPDVMRLAAWHTLEQREGGTSIEAITKANRAKIDTIQRAQDEGRISNRFTAPELLMLIINTASMWTLQTPEITDLGPREHAARRATIVEAVRRLVEP</sequence>
<keyword evidence="5" id="KW-1185">Reference proteome</keyword>
<dbReference type="PANTHER" id="PTHR30328">
    <property type="entry name" value="TRANSCRIPTIONAL REPRESSOR"/>
    <property type="match status" value="1"/>
</dbReference>
<dbReference type="Pfam" id="PF17926">
    <property type="entry name" value="TetR_C_21"/>
    <property type="match status" value="1"/>
</dbReference>
<evidence type="ECO:0000256" key="1">
    <source>
        <dbReference type="ARBA" id="ARBA00023125"/>
    </source>
</evidence>
<dbReference type="InterPro" id="IPR050109">
    <property type="entry name" value="HTH-type_TetR-like_transc_reg"/>
</dbReference>
<gene>
    <name evidence="4" type="ORF">EV650_3199</name>
</gene>
<dbReference type="InterPro" id="IPR009057">
    <property type="entry name" value="Homeodomain-like_sf"/>
</dbReference>
<keyword evidence="1 2" id="KW-0238">DNA-binding</keyword>
<dbReference type="SUPFAM" id="SSF46689">
    <property type="entry name" value="Homeodomain-like"/>
    <property type="match status" value="1"/>
</dbReference>
<dbReference type="InterPro" id="IPR001647">
    <property type="entry name" value="HTH_TetR"/>
</dbReference>
<dbReference type="PANTHER" id="PTHR30328:SF54">
    <property type="entry name" value="HTH-TYPE TRANSCRIPTIONAL REPRESSOR SCO4008"/>
    <property type="match status" value="1"/>
</dbReference>
<dbReference type="Gene3D" id="1.10.357.10">
    <property type="entry name" value="Tetracycline Repressor, domain 2"/>
    <property type="match status" value="1"/>
</dbReference>
<reference evidence="4 5" key="1">
    <citation type="submission" date="2019-03" db="EMBL/GenBank/DDBJ databases">
        <title>Genomic Encyclopedia of Type Strains, Phase III (KMG-III): the genomes of soil and plant-associated and newly described type strains.</title>
        <authorList>
            <person name="Whitman W."/>
        </authorList>
    </citation>
    <scope>NUCLEOTIDE SEQUENCE [LARGE SCALE GENOMIC DNA]</scope>
    <source>
        <strain evidence="4 5">VKM Ac-2570</strain>
    </source>
</reference>
<dbReference type="SUPFAM" id="SSF48498">
    <property type="entry name" value="Tetracyclin repressor-like, C-terminal domain"/>
    <property type="match status" value="1"/>
</dbReference>
<dbReference type="AlphaFoldDB" id="A0A4R8A3U9"/>
<evidence type="ECO:0000313" key="5">
    <source>
        <dbReference type="Proteomes" id="UP000295447"/>
    </source>
</evidence>
<dbReference type="InterPro" id="IPR036271">
    <property type="entry name" value="Tet_transcr_reg_TetR-rel_C_sf"/>
</dbReference>
<comment type="caution">
    <text evidence="4">The sequence shown here is derived from an EMBL/GenBank/DDBJ whole genome shotgun (WGS) entry which is preliminary data.</text>
</comment>
<protein>
    <submittedName>
        <fullName evidence="4">TetR family transcriptional regulator</fullName>
    </submittedName>
</protein>
<dbReference type="PROSITE" id="PS50977">
    <property type="entry name" value="HTH_TETR_2"/>
    <property type="match status" value="1"/>
</dbReference>
<accession>A0A4R8A3U9</accession>
<dbReference type="GO" id="GO:0003677">
    <property type="term" value="F:DNA binding"/>
    <property type="evidence" value="ECO:0007669"/>
    <property type="project" value="UniProtKB-UniRule"/>
</dbReference>
<evidence type="ECO:0000256" key="2">
    <source>
        <dbReference type="PROSITE-ProRule" id="PRU00335"/>
    </source>
</evidence>
<dbReference type="Proteomes" id="UP000295447">
    <property type="component" value="Unassembled WGS sequence"/>
</dbReference>
<proteinExistence type="predicted"/>
<dbReference type="OrthoDB" id="4726108at2"/>
<dbReference type="GO" id="GO:0006355">
    <property type="term" value="P:regulation of DNA-templated transcription"/>
    <property type="evidence" value="ECO:0007669"/>
    <property type="project" value="UniProtKB-ARBA"/>
</dbReference>
<feature type="DNA-binding region" description="H-T-H motif" evidence="2">
    <location>
        <begin position="30"/>
        <end position="49"/>
    </location>
</feature>